<feature type="domain" description="Protein kinase" evidence="6">
    <location>
        <begin position="26"/>
        <end position="299"/>
    </location>
</feature>
<dbReference type="PANTHER" id="PTHR43289:SF6">
    <property type="entry name" value="SERINE_THREONINE-PROTEIN KINASE NEKL-3"/>
    <property type="match status" value="1"/>
</dbReference>
<feature type="compositionally biased region" description="Low complexity" evidence="5">
    <location>
        <begin position="327"/>
        <end position="343"/>
    </location>
</feature>
<feature type="region of interest" description="Disordered" evidence="5">
    <location>
        <begin position="1"/>
        <end position="22"/>
    </location>
</feature>
<dbReference type="Proteomes" id="UP000608662">
    <property type="component" value="Unassembled WGS sequence"/>
</dbReference>
<feature type="region of interest" description="Disordered" evidence="5">
    <location>
        <begin position="318"/>
        <end position="343"/>
    </location>
</feature>
<accession>A0A847UJP3</accession>
<dbReference type="SMART" id="SM00220">
    <property type="entry name" value="S_TKc"/>
    <property type="match status" value="1"/>
</dbReference>
<feature type="compositionally biased region" description="Acidic residues" evidence="5">
    <location>
        <begin position="434"/>
        <end position="465"/>
    </location>
</feature>
<keyword evidence="2" id="KW-0547">Nucleotide-binding</keyword>
<evidence type="ECO:0000256" key="5">
    <source>
        <dbReference type="SAM" id="MobiDB-lite"/>
    </source>
</evidence>
<keyword evidence="3 7" id="KW-0418">Kinase</keyword>
<evidence type="ECO:0000256" key="3">
    <source>
        <dbReference type="ARBA" id="ARBA00022777"/>
    </source>
</evidence>
<dbReference type="InterPro" id="IPR008271">
    <property type="entry name" value="Ser/Thr_kinase_AS"/>
</dbReference>
<dbReference type="CDD" id="cd14014">
    <property type="entry name" value="STKc_PknB_like"/>
    <property type="match status" value="1"/>
</dbReference>
<dbReference type="InterPro" id="IPR000719">
    <property type="entry name" value="Prot_kinase_dom"/>
</dbReference>
<feature type="compositionally biased region" description="Acidic residues" evidence="5">
    <location>
        <begin position="368"/>
        <end position="379"/>
    </location>
</feature>
<keyword evidence="4" id="KW-0067">ATP-binding</keyword>
<feature type="compositionally biased region" description="Acidic residues" evidence="5">
    <location>
        <begin position="518"/>
        <end position="540"/>
    </location>
</feature>
<dbReference type="GO" id="GO:0004674">
    <property type="term" value="F:protein serine/threonine kinase activity"/>
    <property type="evidence" value="ECO:0007669"/>
    <property type="project" value="TreeGrafter"/>
</dbReference>
<dbReference type="PROSITE" id="PS50011">
    <property type="entry name" value="PROTEIN_KINASE_DOM"/>
    <property type="match status" value="1"/>
</dbReference>
<name>A0A847UJP3_9EURY</name>
<feature type="compositionally biased region" description="Acidic residues" evidence="5">
    <location>
        <begin position="480"/>
        <end position="503"/>
    </location>
</feature>
<dbReference type="GO" id="GO:0005524">
    <property type="term" value="F:ATP binding"/>
    <property type="evidence" value="ECO:0007669"/>
    <property type="project" value="UniProtKB-KW"/>
</dbReference>
<keyword evidence="1" id="KW-0808">Transferase</keyword>
<feature type="region of interest" description="Disordered" evidence="5">
    <location>
        <begin position="388"/>
        <end position="563"/>
    </location>
</feature>
<dbReference type="InterPro" id="IPR011009">
    <property type="entry name" value="Kinase-like_dom_sf"/>
</dbReference>
<evidence type="ECO:0000313" key="8">
    <source>
        <dbReference type="Proteomes" id="UP000608662"/>
    </source>
</evidence>
<gene>
    <name evidence="7" type="ORF">GOC74_17200</name>
</gene>
<feature type="compositionally biased region" description="Acidic residues" evidence="5">
    <location>
        <begin position="394"/>
        <end position="419"/>
    </location>
</feature>
<evidence type="ECO:0000313" key="7">
    <source>
        <dbReference type="EMBL" id="NLV11661.1"/>
    </source>
</evidence>
<evidence type="ECO:0000256" key="4">
    <source>
        <dbReference type="ARBA" id="ARBA00022840"/>
    </source>
</evidence>
<dbReference type="EMBL" id="WOYG01000002">
    <property type="protein sequence ID" value="NLV11661.1"/>
    <property type="molecule type" value="Genomic_DNA"/>
</dbReference>
<reference evidence="7" key="1">
    <citation type="submission" date="2019-12" db="EMBL/GenBank/DDBJ databases">
        <title>Whole-genome sequence of Halomicrobium mukohataei pws1.</title>
        <authorList>
            <person name="Verma D.K."/>
            <person name="Gopal K."/>
            <person name="Prasad E.S."/>
        </authorList>
    </citation>
    <scope>NUCLEOTIDE SEQUENCE</scope>
    <source>
        <strain evidence="7">Pws1</strain>
    </source>
</reference>
<proteinExistence type="predicted"/>
<dbReference type="PANTHER" id="PTHR43289">
    <property type="entry name" value="MITOGEN-ACTIVATED PROTEIN KINASE KINASE KINASE 20-RELATED"/>
    <property type="match status" value="1"/>
</dbReference>
<dbReference type="Pfam" id="PF00069">
    <property type="entry name" value="Pkinase"/>
    <property type="match status" value="1"/>
</dbReference>
<protein>
    <submittedName>
        <fullName evidence="7">Protein kinase</fullName>
    </submittedName>
</protein>
<comment type="caution">
    <text evidence="7">The sequence shown here is derived from an EMBL/GenBank/DDBJ whole genome shotgun (WGS) entry which is preliminary data.</text>
</comment>
<feature type="compositionally biased region" description="Basic and acidic residues" evidence="5">
    <location>
        <begin position="420"/>
        <end position="433"/>
    </location>
</feature>
<dbReference type="PROSITE" id="PS00108">
    <property type="entry name" value="PROTEIN_KINASE_ST"/>
    <property type="match status" value="1"/>
</dbReference>
<evidence type="ECO:0000256" key="2">
    <source>
        <dbReference type="ARBA" id="ARBA00022741"/>
    </source>
</evidence>
<feature type="compositionally biased region" description="Basic and acidic residues" evidence="5">
    <location>
        <begin position="466"/>
        <end position="479"/>
    </location>
</feature>
<evidence type="ECO:0000259" key="6">
    <source>
        <dbReference type="PROSITE" id="PS50011"/>
    </source>
</evidence>
<feature type="compositionally biased region" description="Basic and acidic residues" evidence="5">
    <location>
        <begin position="504"/>
        <end position="517"/>
    </location>
</feature>
<dbReference type="OrthoDB" id="41005at2157"/>
<feature type="region of interest" description="Disordered" evidence="5">
    <location>
        <begin position="363"/>
        <end position="382"/>
    </location>
</feature>
<sequence length="605" mass="66371">MTDPRIPDRSAVASPPRRDLDYRTIDAAKSPLDAGGQALVYEAAVPDDEPPDRIALKEPADPGTLTGDVVETFLEEARTWELVDRREREKRRWADSEHVVGVIDTGERLPWIAMEFMDGGDLAQRLDGTDGLALDEALWIGECVCRGIELAHNYGVAHLDVKPSNVLFRTTAGDAWDVPKLADWGLARSLSEHTRTMEGLSVTYAAPEQFEPDEFGDPDMLTDVYQVGALVYALLTGRPPYVGNRMSVMHDVVYGDPPAPPSAHRDDVSPALDAIVSTALETSKRDRYDAIQIFRQALQAARTDRALPPIVADRLSADDRSPRVDAAESASTDAESTEATSSEDVLAVINDVLNAEEDAIATHRDLVDDAQDTDDPDEDLTFRERVEQVREERSEDGESSPDDDTTDTAEADESEEEENLSFRERVEQIREERSEDGESPSDADSSADDDTTNTAEADESEEDENLSFRERVEQIREERSEDGESPSDDDSDTAEADESEDEDLTFRERVEQIREERSEDGEPSADDSPETDGDTSEDDAGGSGDLRTDGWFDPAAFPEGSERDLAAAIDGIDSGTDELSLADAIARCDDRSLAAVLAAMDAPDH</sequence>
<dbReference type="RefSeq" id="WP_170095404.1">
    <property type="nucleotide sequence ID" value="NZ_WOYG01000002.1"/>
</dbReference>
<dbReference type="AlphaFoldDB" id="A0A847UJP3"/>
<dbReference type="SUPFAM" id="SSF56112">
    <property type="entry name" value="Protein kinase-like (PK-like)"/>
    <property type="match status" value="1"/>
</dbReference>
<organism evidence="7 8">
    <name type="scientific">Halomicrobium mukohataei</name>
    <dbReference type="NCBI Taxonomy" id="57705"/>
    <lineage>
        <taxon>Archaea</taxon>
        <taxon>Methanobacteriati</taxon>
        <taxon>Methanobacteriota</taxon>
        <taxon>Stenosarchaea group</taxon>
        <taxon>Halobacteria</taxon>
        <taxon>Halobacteriales</taxon>
        <taxon>Haloarculaceae</taxon>
        <taxon>Halomicrobium</taxon>
    </lineage>
</organism>
<dbReference type="Gene3D" id="1.10.510.10">
    <property type="entry name" value="Transferase(Phosphotransferase) domain 1"/>
    <property type="match status" value="1"/>
</dbReference>
<evidence type="ECO:0000256" key="1">
    <source>
        <dbReference type="ARBA" id="ARBA00022679"/>
    </source>
</evidence>